<dbReference type="OrthoDB" id="6106100at2759"/>
<organism evidence="2 3">
    <name type="scientific">Psylliodes chrysocephalus</name>
    <dbReference type="NCBI Taxonomy" id="3402493"/>
    <lineage>
        <taxon>Eukaryota</taxon>
        <taxon>Metazoa</taxon>
        <taxon>Ecdysozoa</taxon>
        <taxon>Arthropoda</taxon>
        <taxon>Hexapoda</taxon>
        <taxon>Insecta</taxon>
        <taxon>Pterygota</taxon>
        <taxon>Neoptera</taxon>
        <taxon>Endopterygota</taxon>
        <taxon>Coleoptera</taxon>
        <taxon>Polyphaga</taxon>
        <taxon>Cucujiformia</taxon>
        <taxon>Chrysomeloidea</taxon>
        <taxon>Chrysomelidae</taxon>
        <taxon>Galerucinae</taxon>
        <taxon>Alticini</taxon>
        <taxon>Psylliodes</taxon>
    </lineage>
</organism>
<keyword evidence="1" id="KW-0732">Signal</keyword>
<evidence type="ECO:0000313" key="2">
    <source>
        <dbReference type="EMBL" id="CAH1113210.1"/>
    </source>
</evidence>
<evidence type="ECO:0000313" key="3">
    <source>
        <dbReference type="Proteomes" id="UP001153636"/>
    </source>
</evidence>
<dbReference type="AlphaFoldDB" id="A0A9P0GEU1"/>
<feature type="chain" id="PRO_5040413050" evidence="1">
    <location>
        <begin position="18"/>
        <end position="85"/>
    </location>
</feature>
<name>A0A9P0GEU1_9CUCU</name>
<dbReference type="Gene3D" id="2.60.40.10">
    <property type="entry name" value="Immunoglobulins"/>
    <property type="match status" value="1"/>
</dbReference>
<reference evidence="2" key="1">
    <citation type="submission" date="2022-01" db="EMBL/GenBank/DDBJ databases">
        <authorList>
            <person name="King R."/>
        </authorList>
    </citation>
    <scope>NUCLEOTIDE SEQUENCE</scope>
</reference>
<sequence length="85" mass="9386">MTKVIIVIASLVSQILATQQVATETDVRAFIGDAVALPCRVDIKRCGQLHSVKWYKDANRVYVLSHAGQGRAEGDATERLCFILR</sequence>
<gene>
    <name evidence="2" type="ORF">PSYICH_LOCUS13786</name>
</gene>
<accession>A0A9P0GEU1</accession>
<evidence type="ECO:0000256" key="1">
    <source>
        <dbReference type="SAM" id="SignalP"/>
    </source>
</evidence>
<dbReference type="EMBL" id="OV651819">
    <property type="protein sequence ID" value="CAH1113210.1"/>
    <property type="molecule type" value="Genomic_DNA"/>
</dbReference>
<proteinExistence type="predicted"/>
<feature type="signal peptide" evidence="1">
    <location>
        <begin position="1"/>
        <end position="17"/>
    </location>
</feature>
<dbReference type="Proteomes" id="UP001153636">
    <property type="component" value="Chromosome 7"/>
</dbReference>
<protein>
    <submittedName>
        <fullName evidence="2">Uncharacterized protein</fullName>
    </submittedName>
</protein>
<keyword evidence="3" id="KW-1185">Reference proteome</keyword>
<dbReference type="InterPro" id="IPR013783">
    <property type="entry name" value="Ig-like_fold"/>
</dbReference>